<dbReference type="EMBL" id="RKLV01000004">
    <property type="protein sequence ID" value="MCX2818743.1"/>
    <property type="molecule type" value="Genomic_DNA"/>
</dbReference>
<reference evidence="2" key="1">
    <citation type="submission" date="2022-09" db="EMBL/GenBank/DDBJ databases">
        <title>Haloadaptaus new haloarchaeum isolated from saline soil.</title>
        <authorList>
            <person name="Duran-Viseras A."/>
            <person name="Sanchez-Porro C."/>
            <person name="Ventosa A."/>
        </authorList>
    </citation>
    <scope>NUCLEOTIDE SEQUENCE</scope>
    <source>
        <strain evidence="2">F3-133</strain>
    </source>
</reference>
<evidence type="ECO:0000313" key="2">
    <source>
        <dbReference type="EMBL" id="MCX2818743.1"/>
    </source>
</evidence>
<dbReference type="Proteomes" id="UP001149411">
    <property type="component" value="Unassembled WGS sequence"/>
</dbReference>
<keyword evidence="3" id="KW-1185">Reference proteome</keyword>
<organism evidence="2 3">
    <name type="scientific">Halorutilus salinus</name>
    <dbReference type="NCBI Taxonomy" id="2487751"/>
    <lineage>
        <taxon>Archaea</taxon>
        <taxon>Methanobacteriati</taxon>
        <taxon>Methanobacteriota</taxon>
        <taxon>Stenosarchaea group</taxon>
        <taxon>Halobacteria</taxon>
        <taxon>Halorutilales</taxon>
        <taxon>Halorutilaceae</taxon>
        <taxon>Halorutilus</taxon>
    </lineage>
</organism>
<proteinExistence type="predicted"/>
<sequence length="736" mass="79475">MAFAGTAVAQEQVPPEDAEGVELLAETGIDNEHACLHGDFDDRTPLTGGSSVEDAPTVDETHDVWNVTYDGDGGYVNFDAEAHDHDGPFVFYTDSGTAEPKDEEVLERGEVTCEELGLDEYVKVGFPQDGTNSLLLTEGGHGEDGDHDHGDEEDGEVSKFEIDNHQTGEMIASVHGDHWHGGNPKIEQGGFMPVGANIEDADGNEIDLSGDHHSINARLAEGADESIVSLDGHGDHVRIDGDEQGSVGVVFQLLHDGNVEYETPPIDVEVGNHDNRVSYGVEHELVIDTEENVTLGEDLARATTSGVCEGLGNMTELPDGWNCEAQTSTDIGAHGADPGTELNHYHASVHHGFENENDANDLWVDLYDNNVVHEEWVGAFDNTLESELNAPVKDGTPFLLGEIESEGTEVGYELLVDTEQNVTLGDELNASMESAVCEGFDRHGSIDAPESWGEEWQNLSPPAGWDCSEQTEVGVTSHGADPGTEVDHFHPHVTLEFETEAAAEDVKWFTILSHRSVDDTLRESIEDSLLDEYGTAVLEPGPYTLGAFEVVEDDHEDGGVSTFEIDNHQTGEMIASVHGDHWHGSTPEIEEGGFMPVGANIEDADGNEIDLSGDHHSINARLAEGADEGVVSLDGHGNHVRLDGVEEGTTEIAFQLLHDGNVEYETPPIDVEVSGDGEDGEGISDENPFGDSNGDPLGELQVVDRLTDWTDDQQIDGQSYGELEIIESITDWNDAR</sequence>
<gene>
    <name evidence="2" type="ORF">EGH25_05175</name>
</gene>
<name>A0A9Q4C3S6_9EURY</name>
<feature type="region of interest" description="Disordered" evidence="1">
    <location>
        <begin position="674"/>
        <end position="698"/>
    </location>
</feature>
<protein>
    <submittedName>
        <fullName evidence="2">Uncharacterized protein</fullName>
    </submittedName>
</protein>
<accession>A0A9Q4C3S6</accession>
<evidence type="ECO:0000256" key="1">
    <source>
        <dbReference type="SAM" id="MobiDB-lite"/>
    </source>
</evidence>
<comment type="caution">
    <text evidence="2">The sequence shown here is derived from an EMBL/GenBank/DDBJ whole genome shotgun (WGS) entry which is preliminary data.</text>
</comment>
<dbReference type="AlphaFoldDB" id="A0A9Q4C3S6"/>
<evidence type="ECO:0000313" key="3">
    <source>
        <dbReference type="Proteomes" id="UP001149411"/>
    </source>
</evidence>
<feature type="compositionally biased region" description="Acidic residues" evidence="1">
    <location>
        <begin position="674"/>
        <end position="684"/>
    </location>
</feature>